<dbReference type="EMBL" id="JANUGU010000006">
    <property type="protein sequence ID" value="MCS0659775.1"/>
    <property type="molecule type" value="Genomic_DNA"/>
</dbReference>
<proteinExistence type="predicted"/>
<dbReference type="Proteomes" id="UP001204621">
    <property type="component" value="Unassembled WGS sequence"/>
</dbReference>
<keyword evidence="2" id="KW-1185">Reference proteome</keyword>
<organism evidence="1 2">
    <name type="scientific">Massilia terrae</name>
    <dbReference type="NCBI Taxonomy" id="1811224"/>
    <lineage>
        <taxon>Bacteria</taxon>
        <taxon>Pseudomonadati</taxon>
        <taxon>Pseudomonadota</taxon>
        <taxon>Betaproteobacteria</taxon>
        <taxon>Burkholderiales</taxon>
        <taxon>Oxalobacteraceae</taxon>
        <taxon>Telluria group</taxon>
        <taxon>Massilia</taxon>
    </lineage>
</organism>
<comment type="caution">
    <text evidence="1">The sequence shown here is derived from an EMBL/GenBank/DDBJ whole genome shotgun (WGS) entry which is preliminary data.</text>
</comment>
<accession>A0ABT2D0P5</accession>
<protein>
    <recommendedName>
        <fullName evidence="3">Sigma-70 family RNA polymerase sigma factor</fullName>
    </recommendedName>
</protein>
<sequence>MNDSSDTHASQDEIFEAVATLSRDELRLIDYWANKLAFGTVYADGMALFDEAIERALDGRRKWDPAKMSFVEFVRNTMASLSNNDRTGHHARTIANVSALVGDVDVSDDEFLSAVSPLPKNSVEDTLLAQEEREALLRDYDALYAHFSDDEEVFFILGAMEQGLIGSKIKAHCNLSDKQYVAARKRLDRGVAKLKAKRENHDHR</sequence>
<evidence type="ECO:0000313" key="1">
    <source>
        <dbReference type="EMBL" id="MCS0659775.1"/>
    </source>
</evidence>
<evidence type="ECO:0000313" key="2">
    <source>
        <dbReference type="Proteomes" id="UP001204621"/>
    </source>
</evidence>
<reference evidence="1 2" key="1">
    <citation type="submission" date="2022-08" db="EMBL/GenBank/DDBJ databases">
        <title>Reclassification of Massilia species as members of the genera Telluria, Duganella, Pseudoduganella, Mokoshia gen. nov. and Zemynaea gen. nov. using orthogonal and non-orthogonal genome-based approaches.</title>
        <authorList>
            <person name="Bowman J.P."/>
        </authorList>
    </citation>
    <scope>NUCLEOTIDE SEQUENCE [LARGE SCALE GENOMIC DNA]</scope>
    <source>
        <strain evidence="1 2">JCM 31606</strain>
    </source>
</reference>
<dbReference type="RefSeq" id="WP_258812970.1">
    <property type="nucleotide sequence ID" value="NZ_JANUGU010000006.1"/>
</dbReference>
<name>A0ABT2D0P5_9BURK</name>
<evidence type="ECO:0008006" key="3">
    <source>
        <dbReference type="Google" id="ProtNLM"/>
    </source>
</evidence>
<gene>
    <name evidence="1" type="ORF">NX778_17015</name>
</gene>